<evidence type="ECO:0000256" key="7">
    <source>
        <dbReference type="HAMAP-Rule" id="MF_02065"/>
    </source>
</evidence>
<keyword evidence="3 7" id="KW-1133">Transmembrane helix</keyword>
<dbReference type="HAMAP" id="MF_02065">
    <property type="entry name" value="MltG"/>
    <property type="match status" value="1"/>
</dbReference>
<dbReference type="PANTHER" id="PTHR30518:SF2">
    <property type="entry name" value="ENDOLYTIC MUREIN TRANSGLYCOSYLASE"/>
    <property type="match status" value="1"/>
</dbReference>
<keyword evidence="1 7" id="KW-1003">Cell membrane</keyword>
<dbReference type="Proteomes" id="UP000184148">
    <property type="component" value="Unassembled WGS sequence"/>
</dbReference>
<dbReference type="PANTHER" id="PTHR30518">
    <property type="entry name" value="ENDOLYTIC MUREIN TRANSGLYCOSYLASE"/>
    <property type="match status" value="1"/>
</dbReference>
<gene>
    <name evidence="7" type="primary">mltG</name>
    <name evidence="8" type="ORF">SAMN02745133_00715</name>
</gene>
<dbReference type="AlphaFoldDB" id="A0A1M4UNW0"/>
<evidence type="ECO:0000256" key="2">
    <source>
        <dbReference type="ARBA" id="ARBA00022692"/>
    </source>
</evidence>
<dbReference type="GO" id="GO:0008932">
    <property type="term" value="F:lytic endotransglycosylase activity"/>
    <property type="evidence" value="ECO:0007669"/>
    <property type="project" value="UniProtKB-UniRule"/>
</dbReference>
<dbReference type="GO" id="GO:0009252">
    <property type="term" value="P:peptidoglycan biosynthetic process"/>
    <property type="evidence" value="ECO:0007669"/>
    <property type="project" value="UniProtKB-UniRule"/>
</dbReference>
<reference evidence="9" key="1">
    <citation type="submission" date="2016-11" db="EMBL/GenBank/DDBJ databases">
        <authorList>
            <person name="Varghese N."/>
            <person name="Submissions S."/>
        </authorList>
    </citation>
    <scope>NUCLEOTIDE SEQUENCE [LARGE SCALE GENOMIC DNA]</scope>
    <source>
        <strain evidence="9">DSM 12395</strain>
    </source>
</reference>
<keyword evidence="5 7" id="KW-0456">Lyase</keyword>
<dbReference type="EC" id="4.2.2.29" evidence="7"/>
<comment type="function">
    <text evidence="7">Functions as a peptidoglycan terminase that cleaves nascent peptidoglycan strands endolytically to terminate their elongation.</text>
</comment>
<evidence type="ECO:0000256" key="3">
    <source>
        <dbReference type="ARBA" id="ARBA00022989"/>
    </source>
</evidence>
<dbReference type="OrthoDB" id="9814591at2"/>
<keyword evidence="9" id="KW-1185">Reference proteome</keyword>
<dbReference type="InterPro" id="IPR003770">
    <property type="entry name" value="MLTG-like"/>
</dbReference>
<sequence>MVMKWKMNKRFIVVTVLVLFGLLSRYPFTLLDPVDPSGKAPDVLVRIAPKSSTAQIAAMLEQQGMIRDATAFRLYARFHGLDNKIKAGYYLLNASMSTEEILSILVQGQTATKSFTIPEGYTLKQITESLSAKGFIREPLFKDLLVNGQFDYAFIKDLPPGEKRLEGYLFPETYNIPFDSTEKHIINVMLAGMDRQIKELKLEEKAKALNLTLHQVVTIASMIEREARVDQDRPLISSVIHNRLKSGMRLQIDATVEYALGEHREKIYYKDLEVASPYNTYKYNGLPPGPIASPGRESLLAAVNPAHTKYFYYVAKPDGSHAFAETLAEHNANKNKYLR</sequence>
<dbReference type="NCBIfam" id="TIGR00247">
    <property type="entry name" value="endolytic transglycosylase MltG"/>
    <property type="match status" value="1"/>
</dbReference>
<comment type="similarity">
    <text evidence="7">Belongs to the transglycosylase MltG family.</text>
</comment>
<proteinExistence type="inferred from homology"/>
<evidence type="ECO:0000313" key="9">
    <source>
        <dbReference type="Proteomes" id="UP000184148"/>
    </source>
</evidence>
<evidence type="ECO:0000256" key="6">
    <source>
        <dbReference type="ARBA" id="ARBA00023316"/>
    </source>
</evidence>
<dbReference type="STRING" id="1121429.SAMN02745133_00715"/>
<dbReference type="Gene3D" id="3.30.1490.480">
    <property type="entry name" value="Endolytic murein transglycosylase"/>
    <property type="match status" value="1"/>
</dbReference>
<evidence type="ECO:0000256" key="5">
    <source>
        <dbReference type="ARBA" id="ARBA00023239"/>
    </source>
</evidence>
<dbReference type="GO" id="GO:0071555">
    <property type="term" value="P:cell wall organization"/>
    <property type="evidence" value="ECO:0007669"/>
    <property type="project" value="UniProtKB-KW"/>
</dbReference>
<organism evidence="8 9">
    <name type="scientific">Desulforamulus putei DSM 12395</name>
    <dbReference type="NCBI Taxonomy" id="1121429"/>
    <lineage>
        <taxon>Bacteria</taxon>
        <taxon>Bacillati</taxon>
        <taxon>Bacillota</taxon>
        <taxon>Clostridia</taxon>
        <taxon>Eubacteriales</taxon>
        <taxon>Peptococcaceae</taxon>
        <taxon>Desulforamulus</taxon>
    </lineage>
</organism>
<dbReference type="EMBL" id="FQUY01000003">
    <property type="protein sequence ID" value="SHE58451.1"/>
    <property type="molecule type" value="Genomic_DNA"/>
</dbReference>
<keyword evidence="2 7" id="KW-0812">Transmembrane</keyword>
<evidence type="ECO:0000256" key="1">
    <source>
        <dbReference type="ARBA" id="ARBA00022475"/>
    </source>
</evidence>
<evidence type="ECO:0000256" key="4">
    <source>
        <dbReference type="ARBA" id="ARBA00023136"/>
    </source>
</evidence>
<protein>
    <recommendedName>
        <fullName evidence="7">Endolytic murein transglycosylase</fullName>
        <ecNumber evidence="7">4.2.2.29</ecNumber>
    </recommendedName>
    <alternativeName>
        <fullName evidence="7">Peptidoglycan lytic transglycosylase</fullName>
    </alternativeName>
    <alternativeName>
        <fullName evidence="7">Peptidoglycan polymerization terminase</fullName>
    </alternativeName>
</protein>
<accession>A0A1M4UNW0</accession>
<dbReference type="Pfam" id="PF02618">
    <property type="entry name" value="YceG"/>
    <property type="match status" value="1"/>
</dbReference>
<dbReference type="CDD" id="cd08010">
    <property type="entry name" value="MltG_like"/>
    <property type="match status" value="1"/>
</dbReference>
<name>A0A1M4UNW0_9FIRM</name>
<comment type="catalytic activity">
    <reaction evidence="7">
        <text>a peptidoglycan chain = a peptidoglycan chain with N-acetyl-1,6-anhydromuramyl-[peptide] at the reducing end + a peptidoglycan chain with N-acetylglucosamine at the non-reducing end.</text>
        <dbReference type="EC" id="4.2.2.29"/>
    </reaction>
</comment>
<keyword evidence="4 7" id="KW-0472">Membrane</keyword>
<keyword evidence="6 7" id="KW-0961">Cell wall biogenesis/degradation</keyword>
<dbReference type="GO" id="GO:0005886">
    <property type="term" value="C:plasma membrane"/>
    <property type="evidence" value="ECO:0007669"/>
    <property type="project" value="UniProtKB-UniRule"/>
</dbReference>
<dbReference type="Gene3D" id="3.30.160.60">
    <property type="entry name" value="Classic Zinc Finger"/>
    <property type="match status" value="1"/>
</dbReference>
<feature type="site" description="Important for catalytic activity" evidence="7">
    <location>
        <position position="226"/>
    </location>
</feature>
<evidence type="ECO:0000313" key="8">
    <source>
        <dbReference type="EMBL" id="SHE58451.1"/>
    </source>
</evidence>